<evidence type="ECO:0000313" key="3">
    <source>
        <dbReference type="Proteomes" id="UP000249134"/>
    </source>
</evidence>
<evidence type="ECO:0000313" key="2">
    <source>
        <dbReference type="EMBL" id="SQI62703.1"/>
    </source>
</evidence>
<protein>
    <submittedName>
        <fullName evidence="2">Heme-degrading monooxygenase IsdG</fullName>
        <ecNumber evidence="2">1.14.14.18</ecNumber>
    </submittedName>
</protein>
<dbReference type="InterPro" id="IPR050404">
    <property type="entry name" value="Heme-degrading_MO"/>
</dbReference>
<dbReference type="PROSITE" id="PS51725">
    <property type="entry name" value="ABM"/>
    <property type="match status" value="1"/>
</dbReference>
<dbReference type="SUPFAM" id="SSF54909">
    <property type="entry name" value="Dimeric alpha+beta barrel"/>
    <property type="match status" value="1"/>
</dbReference>
<evidence type="ECO:0000259" key="1">
    <source>
        <dbReference type="PROSITE" id="PS51725"/>
    </source>
</evidence>
<dbReference type="STRING" id="1348624.GCA_001591545_03191"/>
<keyword evidence="2" id="KW-0503">Monooxygenase</keyword>
<proteinExistence type="predicted"/>
<dbReference type="InterPro" id="IPR011008">
    <property type="entry name" value="Dimeric_a/b-barrel"/>
</dbReference>
<organism evidence="2 3">
    <name type="scientific">Lederbergia lenta</name>
    <name type="common">Bacillus lentus</name>
    <dbReference type="NCBI Taxonomy" id="1467"/>
    <lineage>
        <taxon>Bacteria</taxon>
        <taxon>Bacillati</taxon>
        <taxon>Bacillota</taxon>
        <taxon>Bacilli</taxon>
        <taxon>Bacillales</taxon>
        <taxon>Bacillaceae</taxon>
        <taxon>Lederbergia</taxon>
    </lineage>
</organism>
<dbReference type="RefSeq" id="WP_231955856.1">
    <property type="nucleotide sequence ID" value="NZ_CBCSGM010000004.1"/>
</dbReference>
<dbReference type="Gene3D" id="3.30.70.100">
    <property type="match status" value="1"/>
</dbReference>
<accession>A0A2X4WI23</accession>
<dbReference type="PANTHER" id="PTHR34474">
    <property type="entry name" value="SIGNAL TRANSDUCTION PROTEIN TRAP"/>
    <property type="match status" value="1"/>
</dbReference>
<keyword evidence="3" id="KW-1185">Reference proteome</keyword>
<dbReference type="PANTHER" id="PTHR34474:SF4">
    <property type="entry name" value="HEME OXYGENASE (STAPHYLOBILIN-PRODUCING) 1"/>
    <property type="match status" value="1"/>
</dbReference>
<dbReference type="Proteomes" id="UP000249134">
    <property type="component" value="Chromosome 1"/>
</dbReference>
<dbReference type="Pfam" id="PF03992">
    <property type="entry name" value="ABM"/>
    <property type="match status" value="1"/>
</dbReference>
<name>A0A2X4WI23_LEDLE</name>
<dbReference type="EC" id="1.14.14.18" evidence="2"/>
<dbReference type="KEGG" id="blen:NCTC4824_03741"/>
<dbReference type="GO" id="GO:0004392">
    <property type="term" value="F:heme oxygenase (decyclizing) activity"/>
    <property type="evidence" value="ECO:0007669"/>
    <property type="project" value="UniProtKB-EC"/>
</dbReference>
<sequence length="111" mass="12979">MMMKAVNTIRIKKGRVDEILARFKTPKSVHTFEGFILMEVLKKENSPEYDELKICTTWEDRKYFDHWLESRASQKAHGKKEEQKSEENPIIGSQLTTFEVAIQHKPAAQEV</sequence>
<keyword evidence="2" id="KW-0560">Oxidoreductase</keyword>
<dbReference type="EMBL" id="LS483476">
    <property type="protein sequence ID" value="SQI62703.1"/>
    <property type="molecule type" value="Genomic_DNA"/>
</dbReference>
<dbReference type="InterPro" id="IPR007138">
    <property type="entry name" value="ABM_dom"/>
</dbReference>
<reference evidence="2 3" key="1">
    <citation type="submission" date="2018-06" db="EMBL/GenBank/DDBJ databases">
        <authorList>
            <consortium name="Pathogen Informatics"/>
            <person name="Doyle S."/>
        </authorList>
    </citation>
    <scope>NUCLEOTIDE SEQUENCE [LARGE SCALE GENOMIC DNA]</scope>
    <source>
        <strain evidence="2 3">NCTC4824</strain>
    </source>
</reference>
<dbReference type="AlphaFoldDB" id="A0A2X4WI23"/>
<feature type="domain" description="ABM" evidence="1">
    <location>
        <begin position="3"/>
        <end position="98"/>
    </location>
</feature>
<gene>
    <name evidence="2" type="primary">isdI</name>
    <name evidence="2" type="ORF">NCTC4824_03741</name>
</gene>